<sequence length="765" mass="85781">MHSKHAGDLGAGDELQYLAMPTEQVFPRKHGYVESLEPNSQKNGLRMCFALGKVCGARRSANLRSGLASAMVIVIISALGVEAQEASEIPLNFQRDVRPILADNCFQCHGPDESARKAELRLDTEDGLFLERQNGHAVVPGNPEGSLLYQRITHENQRRRMPPTQASMTLSDGNIEALRQWINEGASWNQHWAFTRIERPEPPEPPGDGWSRNAVDQFVLAKLRSEGFAPAPEADSRALVRRLALDLTGLPPEPKVVEQFLSDDSDKAYEGLVEQFLESEHWGEHRARYWLDVARYGDTHGIHIDNYREMYPYRDWVIESFNNNKPFDEFAVEQIAGDRLSEPTLDQLIASGFHRNNITTNEGGAIPEEWEAVYAKDRADTTGTVFLGLTVGCATCHDHKFDPITQRDFYAMTAFFRNTTQYVMDGNVSDTPPILVVPADEDRELGHSLRIEAGIVERGIVRREMSAGNLLREWIATEEYRQIQAPLETSTQLMSLVLKDSEPPVVEQAGQFREISLQSGATIGAGPLGELALMFGEESWVELPALRLDTDTPFSLGMWVYTPEEGGSFWLGGQADPLDGLRGWRIEIGERQIFFHMVGEESEADGDRKAFHLFPTNIKRLPAGEWTHVVFTYDGSGERSGLRVYPDGEVVETEGSEFFANVNGSIRTDEPFVLGKGRLAVGPSGDAPPPRYFAGGRIADLRVFSRVLTVQEAKVLSAWPTLRQARGKSPADLNSEEWEALQYFYLSVKDEEYRKLVARRQEIDR</sequence>
<accession>A0A381SJJ7</accession>
<gene>
    <name evidence="3" type="ORF">METZ01_LOCUS57084</name>
</gene>
<feature type="non-terminal residue" evidence="3">
    <location>
        <position position="765"/>
    </location>
</feature>
<dbReference type="Pfam" id="PF07635">
    <property type="entry name" value="PSCyt1"/>
    <property type="match status" value="1"/>
</dbReference>
<dbReference type="PANTHER" id="PTHR35889:SF3">
    <property type="entry name" value="F-BOX DOMAIN-CONTAINING PROTEIN"/>
    <property type="match status" value="1"/>
</dbReference>
<feature type="domain" description="DUF1549" evidence="1">
    <location>
        <begin position="215"/>
        <end position="420"/>
    </location>
</feature>
<dbReference type="EMBL" id="UINC01003202">
    <property type="protein sequence ID" value="SVA04230.1"/>
    <property type="molecule type" value="Genomic_DNA"/>
</dbReference>
<dbReference type="InterPro" id="IPR013320">
    <property type="entry name" value="ConA-like_dom_sf"/>
</dbReference>
<dbReference type="Pfam" id="PF13385">
    <property type="entry name" value="Laminin_G_3"/>
    <property type="match status" value="1"/>
</dbReference>
<dbReference type="PANTHER" id="PTHR35889">
    <property type="entry name" value="CYCLOINULO-OLIGOSACCHARIDE FRUCTANOTRANSFERASE-RELATED"/>
    <property type="match status" value="1"/>
</dbReference>
<dbReference type="GO" id="GO:0020037">
    <property type="term" value="F:heme binding"/>
    <property type="evidence" value="ECO:0007669"/>
    <property type="project" value="InterPro"/>
</dbReference>
<proteinExistence type="predicted"/>
<evidence type="ECO:0000313" key="3">
    <source>
        <dbReference type="EMBL" id="SVA04230.1"/>
    </source>
</evidence>
<reference evidence="3" key="1">
    <citation type="submission" date="2018-05" db="EMBL/GenBank/DDBJ databases">
        <authorList>
            <person name="Lanie J.A."/>
            <person name="Ng W.-L."/>
            <person name="Kazmierczak K.M."/>
            <person name="Andrzejewski T.M."/>
            <person name="Davidsen T.M."/>
            <person name="Wayne K.J."/>
            <person name="Tettelin H."/>
            <person name="Glass J.I."/>
            <person name="Rusch D."/>
            <person name="Podicherti R."/>
            <person name="Tsui H.-C.T."/>
            <person name="Winkler M.E."/>
        </authorList>
    </citation>
    <scope>NUCLEOTIDE SEQUENCE</scope>
</reference>
<evidence type="ECO:0008006" key="4">
    <source>
        <dbReference type="Google" id="ProtNLM"/>
    </source>
</evidence>
<dbReference type="InterPro" id="IPR011444">
    <property type="entry name" value="DUF1549"/>
</dbReference>
<feature type="domain" description="Cytochrome C Planctomycete-type" evidence="2">
    <location>
        <begin position="105"/>
        <end position="164"/>
    </location>
</feature>
<protein>
    <recommendedName>
        <fullName evidence="4">DUF1549 domain-containing protein</fullName>
    </recommendedName>
</protein>
<name>A0A381SJJ7_9ZZZZ</name>
<dbReference type="SUPFAM" id="SSF49899">
    <property type="entry name" value="Concanavalin A-like lectins/glucanases"/>
    <property type="match status" value="1"/>
</dbReference>
<dbReference type="InterPro" id="IPR036909">
    <property type="entry name" value="Cyt_c-like_dom_sf"/>
</dbReference>
<evidence type="ECO:0000259" key="2">
    <source>
        <dbReference type="Pfam" id="PF07635"/>
    </source>
</evidence>
<dbReference type="InterPro" id="IPR011429">
    <property type="entry name" value="Cyt_c_Planctomycete-type"/>
</dbReference>
<dbReference type="Gene3D" id="1.10.760.10">
    <property type="entry name" value="Cytochrome c-like domain"/>
    <property type="match status" value="1"/>
</dbReference>
<dbReference type="SUPFAM" id="SSF46626">
    <property type="entry name" value="Cytochrome c"/>
    <property type="match status" value="1"/>
</dbReference>
<dbReference type="Gene3D" id="2.60.120.200">
    <property type="match status" value="1"/>
</dbReference>
<evidence type="ECO:0000259" key="1">
    <source>
        <dbReference type="Pfam" id="PF07583"/>
    </source>
</evidence>
<dbReference type="GO" id="GO:0009055">
    <property type="term" value="F:electron transfer activity"/>
    <property type="evidence" value="ECO:0007669"/>
    <property type="project" value="InterPro"/>
</dbReference>
<organism evidence="3">
    <name type="scientific">marine metagenome</name>
    <dbReference type="NCBI Taxonomy" id="408172"/>
    <lineage>
        <taxon>unclassified sequences</taxon>
        <taxon>metagenomes</taxon>
        <taxon>ecological metagenomes</taxon>
    </lineage>
</organism>
<dbReference type="Pfam" id="PF07583">
    <property type="entry name" value="PSCyt2"/>
    <property type="match status" value="1"/>
</dbReference>
<dbReference type="AlphaFoldDB" id="A0A381SJJ7"/>